<gene>
    <name evidence="1" type="ORF">QQ008_07140</name>
</gene>
<accession>A0ABT8KLM0</accession>
<sequence length="207" mass="24335">MKLNFCRGIISAFIFSTLPVICFSAIDHEQPNEEDVAKWTATSFINDLTFLPDIKIDSLVDGLSFEEYFEMNEPNLDMIEGIYDLSWEIKLYNFGKLVKTSLQAREKYAIVKEGGRFRCYVIKERLQPLKFGRFTPTETERLYFYSNEVLEKALDKEIRSIINYDGTINSFYTFSEKETKKLMRERFIAGDIQTFKMKGERVFPPIR</sequence>
<name>A0ABT8KLM0_9BACT</name>
<reference evidence="1" key="1">
    <citation type="submission" date="2023-06" db="EMBL/GenBank/DDBJ databases">
        <title>Genomic of Parafulvivirga corallium.</title>
        <authorList>
            <person name="Wang G."/>
        </authorList>
    </citation>
    <scope>NUCLEOTIDE SEQUENCE</scope>
    <source>
        <strain evidence="1">BMA10</strain>
    </source>
</reference>
<evidence type="ECO:0000313" key="2">
    <source>
        <dbReference type="Proteomes" id="UP001172082"/>
    </source>
</evidence>
<organism evidence="1 2">
    <name type="scientific">Splendidivirga corallicola</name>
    <dbReference type="NCBI Taxonomy" id="3051826"/>
    <lineage>
        <taxon>Bacteria</taxon>
        <taxon>Pseudomonadati</taxon>
        <taxon>Bacteroidota</taxon>
        <taxon>Cytophagia</taxon>
        <taxon>Cytophagales</taxon>
        <taxon>Splendidivirgaceae</taxon>
        <taxon>Splendidivirga</taxon>
    </lineage>
</organism>
<protein>
    <submittedName>
        <fullName evidence="1">Uncharacterized protein</fullName>
    </submittedName>
</protein>
<comment type="caution">
    <text evidence="1">The sequence shown here is derived from an EMBL/GenBank/DDBJ whole genome shotgun (WGS) entry which is preliminary data.</text>
</comment>
<dbReference type="Proteomes" id="UP001172082">
    <property type="component" value="Unassembled WGS sequence"/>
</dbReference>
<dbReference type="EMBL" id="JAUJEA010000002">
    <property type="protein sequence ID" value="MDN5201128.1"/>
    <property type="molecule type" value="Genomic_DNA"/>
</dbReference>
<dbReference type="RefSeq" id="WP_346751155.1">
    <property type="nucleotide sequence ID" value="NZ_JAUJEA010000002.1"/>
</dbReference>
<evidence type="ECO:0000313" key="1">
    <source>
        <dbReference type="EMBL" id="MDN5201128.1"/>
    </source>
</evidence>
<keyword evidence="2" id="KW-1185">Reference proteome</keyword>
<proteinExistence type="predicted"/>